<dbReference type="InterPro" id="IPR036409">
    <property type="entry name" value="Aldolase_II/adducin_N_sf"/>
</dbReference>
<dbReference type="HOGENOM" id="CLU_066010_0_0_12"/>
<gene>
    <name evidence="2" type="ordered locus">STHERM_c08370</name>
</gene>
<evidence type="ECO:0000313" key="3">
    <source>
        <dbReference type="Proteomes" id="UP000001296"/>
    </source>
</evidence>
<feature type="domain" description="Class II aldolase/adducin N-terminal" evidence="1">
    <location>
        <begin position="5"/>
        <end position="203"/>
    </location>
</feature>
<dbReference type="eggNOG" id="COG3347">
    <property type="taxonomic scope" value="Bacteria"/>
</dbReference>
<dbReference type="Pfam" id="PF00596">
    <property type="entry name" value="Aldolase_II"/>
    <property type="match status" value="1"/>
</dbReference>
<reference evidence="2 3" key="2">
    <citation type="journal article" date="2010" name="J. Bacteriol.">
        <title>Genome sequence of the polysaccharide-degrading, thermophilic anaerobe Spirochaeta thermophila DSM 6192.</title>
        <authorList>
            <person name="Angelov A."/>
            <person name="Liebl S."/>
            <person name="Ballschmiter M."/>
            <person name="Bomeke M."/>
            <person name="Lehmann R."/>
            <person name="Liesegang H."/>
            <person name="Daniel R."/>
            <person name="Liebl W."/>
        </authorList>
    </citation>
    <scope>NUCLEOTIDE SEQUENCE [LARGE SCALE GENOMIC DNA]</scope>
    <source>
        <strain evidence="3">ATCC 49972 / DSM 6192 / RI 19.B1</strain>
    </source>
</reference>
<dbReference type="EMBL" id="CP001698">
    <property type="protein sequence ID" value="ADN01786.1"/>
    <property type="molecule type" value="Genomic_DNA"/>
</dbReference>
<dbReference type="AlphaFoldDB" id="E0RRZ9"/>
<dbReference type="RefSeq" id="WP_013313627.1">
    <property type="nucleotide sequence ID" value="NC_014484.1"/>
</dbReference>
<evidence type="ECO:0000259" key="1">
    <source>
        <dbReference type="SMART" id="SM01007"/>
    </source>
</evidence>
<sequence length="382" mass="42448">MSLQALVKLSRLYGADPEFVLAGGGNTSWKDEALLYVKASGVSLATIDETGFVRLTRACLERILSRTFPERVEEREREVVAALLDCRIPGEEKRPSVETLLHHVIPYRYVVHTHPALVNGVLCSLEGERIARELFGEEALWMPYTTPGYVLSREFHRVVAGWQGGELPRIVFLQNHGVFVSEDSPEGVIGLYTRLMERIRPLFPHVPPPFGGVIQPLEGEIPGMLERIVQEVSAGTSEGVYLMSRDPVFEACLAAEEGMEGVKGAFTPDHIVYAGPAPLFLPTRGGVPEEEEARARTRGYLEEYGVLPRIFLLQGEGVVARASSEKAARTALLLFHDARRISLCAQTLGGPRFLAREDVEFILNWEAERFRSRVSLDQGGNR</sequence>
<name>E0RRZ9_WINT6</name>
<dbReference type="Proteomes" id="UP000001296">
    <property type="component" value="Chromosome"/>
</dbReference>
<protein>
    <submittedName>
        <fullName evidence="2">Short chain dehydrogenase</fullName>
    </submittedName>
</protein>
<organism evidence="2 3">
    <name type="scientific">Winmispira thermophila (strain ATCC 49972 / DSM 6192 / RI 19.B1)</name>
    <name type="common">Spirochaeta thermophila</name>
    <dbReference type="NCBI Taxonomy" id="665571"/>
    <lineage>
        <taxon>Bacteria</taxon>
        <taxon>Pseudomonadati</taxon>
        <taxon>Spirochaetota</taxon>
        <taxon>Spirochaetia</taxon>
        <taxon>Winmispirales</taxon>
        <taxon>Winmispiraceae</taxon>
        <taxon>Winmispira</taxon>
    </lineage>
</organism>
<evidence type="ECO:0000313" key="2">
    <source>
        <dbReference type="EMBL" id="ADN01786.1"/>
    </source>
</evidence>
<dbReference type="SUPFAM" id="SSF53639">
    <property type="entry name" value="AraD/HMP-PK domain-like"/>
    <property type="match status" value="1"/>
</dbReference>
<reference key="1">
    <citation type="submission" date="2009-08" db="EMBL/GenBank/DDBJ databases">
        <title>The genome sequence of Spirochaeta thermophila DSM6192.</title>
        <authorList>
            <person name="Angelov A."/>
            <person name="Mientus M."/>
            <person name="Wittenberg S."/>
            <person name="Lehmann R."/>
            <person name="Liesegang H."/>
            <person name="Daniel R."/>
            <person name="Liebl W."/>
        </authorList>
    </citation>
    <scope>NUCLEOTIDE SEQUENCE</scope>
    <source>
        <strain>DSM 6192</strain>
    </source>
</reference>
<dbReference type="PaxDb" id="665571-STHERM_c08370"/>
<dbReference type="KEGG" id="sta:STHERM_c08370"/>
<proteinExistence type="predicted"/>
<dbReference type="SMART" id="SM01007">
    <property type="entry name" value="Aldolase_II"/>
    <property type="match status" value="1"/>
</dbReference>
<dbReference type="InterPro" id="IPR001303">
    <property type="entry name" value="Aldolase_II/adducin_N"/>
</dbReference>
<accession>E0RRZ9</accession>
<dbReference type="Gene3D" id="3.40.225.10">
    <property type="entry name" value="Class II aldolase/adducin N-terminal domain"/>
    <property type="match status" value="1"/>
</dbReference>